<dbReference type="InterPro" id="IPR029063">
    <property type="entry name" value="SAM-dependent_MTases_sf"/>
</dbReference>
<evidence type="ECO:0000256" key="5">
    <source>
        <dbReference type="ARBA" id="ARBA00022884"/>
    </source>
</evidence>
<keyword evidence="2 7" id="KW-0489">Methyltransferase</keyword>
<evidence type="ECO:0000313" key="11">
    <source>
        <dbReference type="EMBL" id="CAH0377720.1"/>
    </source>
</evidence>
<dbReference type="NCBIfam" id="TIGR00755">
    <property type="entry name" value="ksgA"/>
    <property type="match status" value="1"/>
</dbReference>
<dbReference type="AlphaFoldDB" id="A0A8J2SV13"/>
<feature type="region of interest" description="Disordered" evidence="9">
    <location>
        <begin position="1"/>
        <end position="21"/>
    </location>
</feature>
<gene>
    <name evidence="11" type="ORF">PECAL_5P22500</name>
</gene>
<dbReference type="InterPro" id="IPR020598">
    <property type="entry name" value="rRNA_Ade_methylase_Trfase_N"/>
</dbReference>
<dbReference type="Proteomes" id="UP000789595">
    <property type="component" value="Unassembled WGS sequence"/>
</dbReference>
<dbReference type="EMBL" id="CAKKNE010000005">
    <property type="protein sequence ID" value="CAH0377720.1"/>
    <property type="molecule type" value="Genomic_DNA"/>
</dbReference>
<dbReference type="PROSITE" id="PS01131">
    <property type="entry name" value="RRNA_A_DIMETH"/>
    <property type="match status" value="1"/>
</dbReference>
<evidence type="ECO:0000256" key="2">
    <source>
        <dbReference type="ARBA" id="ARBA00022603"/>
    </source>
</evidence>
<dbReference type="GO" id="GO:0000179">
    <property type="term" value="F:rRNA (adenine-N6,N6-)-dimethyltransferase activity"/>
    <property type="evidence" value="ECO:0007669"/>
    <property type="project" value="UniProtKB-UniRule"/>
</dbReference>
<dbReference type="GO" id="GO:0003723">
    <property type="term" value="F:RNA binding"/>
    <property type="evidence" value="ECO:0007669"/>
    <property type="project" value="UniProtKB-UniRule"/>
</dbReference>
<dbReference type="CDD" id="cd02440">
    <property type="entry name" value="AdoMet_MTases"/>
    <property type="match status" value="1"/>
</dbReference>
<feature type="binding site" evidence="7">
    <location>
        <position position="33"/>
    </location>
    <ligand>
        <name>S-adenosyl-L-methionine</name>
        <dbReference type="ChEBI" id="CHEBI:59789"/>
    </ligand>
</feature>
<dbReference type="EC" id="2.1.1.-" evidence="8"/>
<dbReference type="InterPro" id="IPR001737">
    <property type="entry name" value="KsgA/Erm"/>
</dbReference>
<evidence type="ECO:0000256" key="6">
    <source>
        <dbReference type="ARBA" id="ARBA00061109"/>
    </source>
</evidence>
<keyword evidence="12" id="KW-1185">Reference proteome</keyword>
<dbReference type="PANTHER" id="PTHR11727:SF7">
    <property type="entry name" value="DIMETHYLADENOSINE TRANSFERASE-RELATED"/>
    <property type="match status" value="1"/>
</dbReference>
<keyword evidence="3 7" id="KW-0808">Transferase</keyword>
<dbReference type="PANTHER" id="PTHR11727">
    <property type="entry name" value="DIMETHYLADENOSINE TRANSFERASE"/>
    <property type="match status" value="1"/>
</dbReference>
<keyword evidence="4 7" id="KW-0949">S-adenosyl-L-methionine</keyword>
<dbReference type="OrthoDB" id="74991at2759"/>
<comment type="caution">
    <text evidence="11">The sequence shown here is derived from an EMBL/GenBank/DDBJ whole genome shotgun (WGS) entry which is preliminary data.</text>
</comment>
<evidence type="ECO:0000313" key="12">
    <source>
        <dbReference type="Proteomes" id="UP000789595"/>
    </source>
</evidence>
<reference evidence="11" key="1">
    <citation type="submission" date="2021-11" db="EMBL/GenBank/DDBJ databases">
        <authorList>
            <consortium name="Genoscope - CEA"/>
            <person name="William W."/>
        </authorList>
    </citation>
    <scope>NUCLEOTIDE SEQUENCE</scope>
</reference>
<dbReference type="SMART" id="SM00650">
    <property type="entry name" value="rADc"/>
    <property type="match status" value="1"/>
</dbReference>
<dbReference type="InterPro" id="IPR011530">
    <property type="entry name" value="rRNA_adenine_dimethylase"/>
</dbReference>
<feature type="binding site" evidence="7">
    <location>
        <position position="107"/>
    </location>
    <ligand>
        <name>S-adenosyl-L-methionine</name>
        <dbReference type="ChEBI" id="CHEBI:59789"/>
    </ligand>
</feature>
<feature type="binding site" evidence="7">
    <location>
        <position position="122"/>
    </location>
    <ligand>
        <name>S-adenosyl-L-methionine</name>
        <dbReference type="ChEBI" id="CHEBI:59789"/>
    </ligand>
</feature>
<feature type="binding site" evidence="7">
    <location>
        <position position="58"/>
    </location>
    <ligand>
        <name>S-adenosyl-L-methionine</name>
        <dbReference type="ChEBI" id="CHEBI:59789"/>
    </ligand>
</feature>
<keyword evidence="1 8" id="KW-0698">rRNA processing</keyword>
<sequence>MPKRKGKDSSGGGGKRHDSGLLAADKSLGQNFLKNPAVVDSIVERAKLRPTDAVLEVGPGTGNLTVKLLARAKSLVAVEFDPRMVREVKKRVEGDPRKHRLELIQGDILKTPLPFFDVCVANLPYNISSPFLFKLLAHRPYFRCAVVMFQEEFAQRLSARPGDALYCRLSVNTQLLAKVTQLIKVGRNNFRPPPKVDSRVVRIELKNPPPPVNFVEWDGLVKLCFNRKNKTLRSLFTSKKVIADLETSWKTFAALRGASGETPDVKAMVEEVVGGERFDGKRPAKMDQDDFLALLVAFNAKGLHFT</sequence>
<evidence type="ECO:0000256" key="3">
    <source>
        <dbReference type="ARBA" id="ARBA00022679"/>
    </source>
</evidence>
<keyword evidence="5 7" id="KW-0694">RNA-binding</keyword>
<comment type="similarity">
    <text evidence="6 7 8">Belongs to the class I-like SAM-binding methyltransferase superfamily. rRNA adenine N(6)-methyltransferase family.</text>
</comment>
<dbReference type="FunFam" id="3.40.50.150:FF:000007">
    <property type="entry name" value="rRNA adenine N(6)-methyltransferase"/>
    <property type="match status" value="1"/>
</dbReference>
<protein>
    <recommendedName>
        <fullName evidence="8">rRNA adenine N(6)-methyltransferase</fullName>
        <ecNumber evidence="8">2.1.1.-</ecNumber>
    </recommendedName>
</protein>
<evidence type="ECO:0000256" key="1">
    <source>
        <dbReference type="ARBA" id="ARBA00022552"/>
    </source>
</evidence>
<proteinExistence type="inferred from homology"/>
<feature type="binding site" evidence="7">
    <location>
        <position position="79"/>
    </location>
    <ligand>
        <name>S-adenosyl-L-methionine</name>
        <dbReference type="ChEBI" id="CHEBI:59789"/>
    </ligand>
</feature>
<dbReference type="Gene3D" id="3.40.50.150">
    <property type="entry name" value="Vaccinia Virus protein VP39"/>
    <property type="match status" value="1"/>
</dbReference>
<organism evidence="11 12">
    <name type="scientific">Pelagomonas calceolata</name>
    <dbReference type="NCBI Taxonomy" id="35677"/>
    <lineage>
        <taxon>Eukaryota</taxon>
        <taxon>Sar</taxon>
        <taxon>Stramenopiles</taxon>
        <taxon>Ochrophyta</taxon>
        <taxon>Pelagophyceae</taxon>
        <taxon>Pelagomonadales</taxon>
        <taxon>Pelagomonadaceae</taxon>
        <taxon>Pelagomonas</taxon>
    </lineage>
</organism>
<feature type="domain" description="Ribosomal RNA adenine methylase transferase N-terminal" evidence="10">
    <location>
        <begin position="38"/>
        <end position="207"/>
    </location>
</feature>
<evidence type="ECO:0000256" key="8">
    <source>
        <dbReference type="RuleBase" id="RU362106"/>
    </source>
</evidence>
<dbReference type="HAMAP" id="MF_00607">
    <property type="entry name" value="16SrRNA_methyltr_A"/>
    <property type="match status" value="1"/>
</dbReference>
<dbReference type="InterPro" id="IPR020596">
    <property type="entry name" value="rRNA_Ade_Mease_Trfase_CS"/>
</dbReference>
<dbReference type="SUPFAM" id="SSF53335">
    <property type="entry name" value="S-adenosyl-L-methionine-dependent methyltransferases"/>
    <property type="match status" value="1"/>
</dbReference>
<evidence type="ECO:0000259" key="10">
    <source>
        <dbReference type="SMART" id="SM00650"/>
    </source>
</evidence>
<accession>A0A8J2SV13</accession>
<dbReference type="PROSITE" id="PS51689">
    <property type="entry name" value="SAM_RNA_A_N6_MT"/>
    <property type="match status" value="1"/>
</dbReference>
<feature type="binding site" evidence="7">
    <location>
        <position position="31"/>
    </location>
    <ligand>
        <name>S-adenosyl-L-methionine</name>
        <dbReference type="ChEBI" id="CHEBI:59789"/>
    </ligand>
</feature>
<dbReference type="Pfam" id="PF00398">
    <property type="entry name" value="RrnaAD"/>
    <property type="match status" value="1"/>
</dbReference>
<dbReference type="Gene3D" id="1.10.8.480">
    <property type="match status" value="1"/>
</dbReference>
<evidence type="ECO:0000256" key="7">
    <source>
        <dbReference type="PROSITE-ProRule" id="PRU01026"/>
    </source>
</evidence>
<evidence type="ECO:0000256" key="9">
    <source>
        <dbReference type="SAM" id="MobiDB-lite"/>
    </source>
</evidence>
<name>A0A8J2SV13_9STRA</name>
<evidence type="ECO:0000256" key="4">
    <source>
        <dbReference type="ARBA" id="ARBA00022691"/>
    </source>
</evidence>